<keyword evidence="2" id="KW-0812">Transmembrane</keyword>
<feature type="transmembrane region" description="Helical" evidence="2">
    <location>
        <begin position="170"/>
        <end position="192"/>
    </location>
</feature>
<dbReference type="PANTHER" id="PTHR40465:SF1">
    <property type="entry name" value="DUF6534 DOMAIN-CONTAINING PROTEIN"/>
    <property type="match status" value="1"/>
</dbReference>
<sequence>MILTPGQNAAAEALFGGNPGLKIGPFLLGFFFDSLLVGIVVMMFLHWQAWSSARESTVIRILVYWLVIQTLAYTTYMIALNLRVLAFYYGDWAIFFDKTYVRWTYLFETFARTPVSFFFAARAYKLGGRSKLFIVFVAPLFLSSIAGAIWARVDYQKLYSASNGSMAPVYLWIASEVVLDIIITGYITYHLVTSRTGWKQTDKMITKLIILAIETQLSPTVVAIIFLIITIVNPRTSLAAFFAWLPNAYVISIFVVLNKRHALRREVEHESSNYRTRTKDTFGIRSKRGVETTGNIQIITETVRHIEEAAESEAADTDKGPSSPKGSLQVLHYNSSSQTRLTNPEK</sequence>
<dbReference type="Pfam" id="PF20152">
    <property type="entry name" value="DUF6534"/>
    <property type="match status" value="1"/>
</dbReference>
<dbReference type="PANTHER" id="PTHR40465">
    <property type="entry name" value="CHROMOSOME 1, WHOLE GENOME SHOTGUN SEQUENCE"/>
    <property type="match status" value="1"/>
</dbReference>
<keyword evidence="5" id="KW-1185">Reference proteome</keyword>
<feature type="transmembrane region" description="Helical" evidence="2">
    <location>
        <begin position="23"/>
        <end position="45"/>
    </location>
</feature>
<dbReference type="AlphaFoldDB" id="A0AAD9FV33"/>
<evidence type="ECO:0000256" key="1">
    <source>
        <dbReference type="SAM" id="MobiDB-lite"/>
    </source>
</evidence>
<feature type="compositionally biased region" description="Polar residues" evidence="1">
    <location>
        <begin position="332"/>
        <end position="346"/>
    </location>
</feature>
<feature type="domain" description="DUF6534" evidence="3">
    <location>
        <begin position="177"/>
        <end position="261"/>
    </location>
</feature>
<evidence type="ECO:0000259" key="3">
    <source>
        <dbReference type="Pfam" id="PF20152"/>
    </source>
</evidence>
<feature type="transmembrane region" description="Helical" evidence="2">
    <location>
        <begin position="100"/>
        <end position="120"/>
    </location>
</feature>
<name>A0AAD9FV33_PAPLA</name>
<accession>A0AAD9FV33</accession>
<feature type="transmembrane region" description="Helical" evidence="2">
    <location>
        <begin position="204"/>
        <end position="232"/>
    </location>
</feature>
<evidence type="ECO:0000313" key="5">
    <source>
        <dbReference type="Proteomes" id="UP001182556"/>
    </source>
</evidence>
<evidence type="ECO:0000313" key="4">
    <source>
        <dbReference type="EMBL" id="KAK1926718.1"/>
    </source>
</evidence>
<proteinExistence type="predicted"/>
<reference evidence="4" key="1">
    <citation type="submission" date="2023-02" db="EMBL/GenBank/DDBJ databases">
        <title>Identification and recombinant expression of a fungal hydrolase from Papiliotrema laurentii that hydrolyzes apple cutin and clears colloidal polyester polyurethane.</title>
        <authorList>
            <consortium name="DOE Joint Genome Institute"/>
            <person name="Roman V.A."/>
            <person name="Bojanowski C."/>
            <person name="Crable B.R."/>
            <person name="Wagner D.N."/>
            <person name="Hung C.S."/>
            <person name="Nadeau L.J."/>
            <person name="Schratz L."/>
            <person name="Haridas S."/>
            <person name="Pangilinan J."/>
            <person name="Lipzen A."/>
            <person name="Na H."/>
            <person name="Yan M."/>
            <person name="Ng V."/>
            <person name="Grigoriev I.V."/>
            <person name="Spatafora J.W."/>
            <person name="Barlow D."/>
            <person name="Biffinger J."/>
            <person name="Kelley-Loughnane N."/>
            <person name="Varaljay V.A."/>
            <person name="Crookes-Goodson W.J."/>
        </authorList>
    </citation>
    <scope>NUCLEOTIDE SEQUENCE</scope>
    <source>
        <strain evidence="4">5307AH</strain>
    </source>
</reference>
<dbReference type="InterPro" id="IPR045339">
    <property type="entry name" value="DUF6534"/>
</dbReference>
<feature type="region of interest" description="Disordered" evidence="1">
    <location>
        <begin position="309"/>
        <end position="346"/>
    </location>
</feature>
<comment type="caution">
    <text evidence="4">The sequence shown here is derived from an EMBL/GenBank/DDBJ whole genome shotgun (WGS) entry which is preliminary data.</text>
</comment>
<protein>
    <recommendedName>
        <fullName evidence="3">DUF6534 domain-containing protein</fullName>
    </recommendedName>
</protein>
<dbReference type="Proteomes" id="UP001182556">
    <property type="component" value="Unassembled WGS sequence"/>
</dbReference>
<keyword evidence="2" id="KW-0472">Membrane</keyword>
<feature type="transmembrane region" description="Helical" evidence="2">
    <location>
        <begin position="238"/>
        <end position="257"/>
    </location>
</feature>
<feature type="transmembrane region" description="Helical" evidence="2">
    <location>
        <begin position="57"/>
        <end position="80"/>
    </location>
</feature>
<dbReference type="EMBL" id="JAODAN010000002">
    <property type="protein sequence ID" value="KAK1926718.1"/>
    <property type="molecule type" value="Genomic_DNA"/>
</dbReference>
<evidence type="ECO:0000256" key="2">
    <source>
        <dbReference type="SAM" id="Phobius"/>
    </source>
</evidence>
<feature type="transmembrane region" description="Helical" evidence="2">
    <location>
        <begin position="132"/>
        <end position="150"/>
    </location>
</feature>
<gene>
    <name evidence="4" type="ORF">DB88DRAFT_538595</name>
</gene>
<keyword evidence="2" id="KW-1133">Transmembrane helix</keyword>
<organism evidence="4 5">
    <name type="scientific">Papiliotrema laurentii</name>
    <name type="common">Cryptococcus laurentii</name>
    <dbReference type="NCBI Taxonomy" id="5418"/>
    <lineage>
        <taxon>Eukaryota</taxon>
        <taxon>Fungi</taxon>
        <taxon>Dikarya</taxon>
        <taxon>Basidiomycota</taxon>
        <taxon>Agaricomycotina</taxon>
        <taxon>Tremellomycetes</taxon>
        <taxon>Tremellales</taxon>
        <taxon>Rhynchogastremaceae</taxon>
        <taxon>Papiliotrema</taxon>
    </lineage>
</organism>